<dbReference type="InterPro" id="IPR036291">
    <property type="entry name" value="NAD(P)-bd_dom_sf"/>
</dbReference>
<evidence type="ECO:0000313" key="3">
    <source>
        <dbReference type="EMBL" id="RRJ30140.1"/>
    </source>
</evidence>
<dbReference type="Gene3D" id="3.40.50.720">
    <property type="entry name" value="NAD(P)-binding Rossmann-like Domain"/>
    <property type="match status" value="1"/>
</dbReference>
<organism evidence="3 4">
    <name type="scientific">Halocatena pleomorpha</name>
    <dbReference type="NCBI Taxonomy" id="1785090"/>
    <lineage>
        <taxon>Archaea</taxon>
        <taxon>Methanobacteriati</taxon>
        <taxon>Methanobacteriota</taxon>
        <taxon>Stenosarchaea group</taxon>
        <taxon>Halobacteria</taxon>
        <taxon>Halobacteriales</taxon>
        <taxon>Natronomonadaceae</taxon>
        <taxon>Halocatena</taxon>
    </lineage>
</organism>
<sequence length="361" mass="40259">MTYRIIQVGTGGQGAQWCSTYLPKNVEDGLIDVVAAVDIDPEQHENAIEQFGLESDQCYTDVRTAFEAVEADACTIVVPPWLHEDIVDAAIEHDLHILSEKPIADSLAASVRIATKVSRADLKMGVTMSHRFDRDKTTFRRQLRREDAGPLDYLVGRFTCNARSYGTWGAFRHEMEDVLMIEGAVHQLDFIADMAGSRCETVYADTWCPEWAEYEGDVQALVQLRFENGARATWEGAKANAVTLNGWNSDYLRAECRNETLVLDDRALVRYPYDPEQEGVVGGRATAGSPVVLDDRDKWGNTWLIEQFVDWLDGGEPMATNVQDNLQSMALIAAAMKSSRTGTPVDVQSLLEETRQSITTE</sequence>
<dbReference type="Pfam" id="PF01408">
    <property type="entry name" value="GFO_IDH_MocA"/>
    <property type="match status" value="1"/>
</dbReference>
<dbReference type="SUPFAM" id="SSF51735">
    <property type="entry name" value="NAD(P)-binding Rossmann-fold domains"/>
    <property type="match status" value="1"/>
</dbReference>
<evidence type="ECO:0000259" key="1">
    <source>
        <dbReference type="Pfam" id="PF01408"/>
    </source>
</evidence>
<dbReference type="RefSeq" id="WP_124955213.1">
    <property type="nucleotide sequence ID" value="NZ_RRCH01000023.1"/>
</dbReference>
<proteinExistence type="predicted"/>
<evidence type="ECO:0000259" key="2">
    <source>
        <dbReference type="Pfam" id="PF22725"/>
    </source>
</evidence>
<name>A0A3P3RBR0_9EURY</name>
<evidence type="ECO:0000313" key="4">
    <source>
        <dbReference type="Proteomes" id="UP000282322"/>
    </source>
</evidence>
<dbReference type="PANTHER" id="PTHR43377">
    <property type="entry name" value="BILIVERDIN REDUCTASE A"/>
    <property type="match status" value="1"/>
</dbReference>
<dbReference type="InterPro" id="IPR051450">
    <property type="entry name" value="Gfo/Idh/MocA_Oxidoreductases"/>
</dbReference>
<feature type="domain" description="Gfo/Idh/MocA-like oxidoreductase N-terminal" evidence="1">
    <location>
        <begin position="8"/>
        <end position="126"/>
    </location>
</feature>
<dbReference type="InterPro" id="IPR055170">
    <property type="entry name" value="GFO_IDH_MocA-like_dom"/>
</dbReference>
<reference evidence="3 4" key="1">
    <citation type="submission" date="2018-11" db="EMBL/GenBank/DDBJ databases">
        <title>Taxonoimc description of Halomarina strain SPP-AMP-1.</title>
        <authorList>
            <person name="Pal Y."/>
            <person name="Srinivasana K."/>
            <person name="Verma A."/>
            <person name="Kumar P."/>
        </authorList>
    </citation>
    <scope>NUCLEOTIDE SEQUENCE [LARGE SCALE GENOMIC DNA]</scope>
    <source>
        <strain evidence="3 4">SPP-AMP-1</strain>
    </source>
</reference>
<dbReference type="Proteomes" id="UP000282322">
    <property type="component" value="Unassembled WGS sequence"/>
</dbReference>
<comment type="caution">
    <text evidence="3">The sequence shown here is derived from an EMBL/GenBank/DDBJ whole genome shotgun (WGS) entry which is preliminary data.</text>
</comment>
<protein>
    <submittedName>
        <fullName evidence="3">Gfo/Idh/MocA family oxidoreductase</fullName>
    </submittedName>
</protein>
<dbReference type="Pfam" id="PF22725">
    <property type="entry name" value="GFO_IDH_MocA_C3"/>
    <property type="match status" value="1"/>
</dbReference>
<dbReference type="InterPro" id="IPR000683">
    <property type="entry name" value="Gfo/Idh/MocA-like_OxRdtase_N"/>
</dbReference>
<dbReference type="PANTHER" id="PTHR43377:SF1">
    <property type="entry name" value="BILIVERDIN REDUCTASE A"/>
    <property type="match status" value="1"/>
</dbReference>
<dbReference type="AlphaFoldDB" id="A0A3P3RBR0"/>
<dbReference type="EMBL" id="RRCH01000023">
    <property type="protein sequence ID" value="RRJ30140.1"/>
    <property type="molecule type" value="Genomic_DNA"/>
</dbReference>
<dbReference type="SUPFAM" id="SSF55347">
    <property type="entry name" value="Glyceraldehyde-3-phosphate dehydrogenase-like, C-terminal domain"/>
    <property type="match status" value="1"/>
</dbReference>
<dbReference type="OrthoDB" id="25239at2157"/>
<gene>
    <name evidence="3" type="ORF">EIK79_11200</name>
</gene>
<keyword evidence="4" id="KW-1185">Reference proteome</keyword>
<accession>A0A3P3RBR0</accession>
<feature type="domain" description="GFO/IDH/MocA-like oxidoreductase" evidence="2">
    <location>
        <begin position="140"/>
        <end position="237"/>
    </location>
</feature>
<dbReference type="Gene3D" id="3.30.360.10">
    <property type="entry name" value="Dihydrodipicolinate Reductase, domain 2"/>
    <property type="match status" value="1"/>
</dbReference>
<dbReference type="GO" id="GO:0000166">
    <property type="term" value="F:nucleotide binding"/>
    <property type="evidence" value="ECO:0007669"/>
    <property type="project" value="InterPro"/>
</dbReference>